<evidence type="ECO:0000259" key="4">
    <source>
        <dbReference type="Pfam" id="PF26150"/>
    </source>
</evidence>
<dbReference type="GO" id="GO:0000329">
    <property type="term" value="C:fungal-type vacuole membrane"/>
    <property type="evidence" value="ECO:0007669"/>
    <property type="project" value="InterPro"/>
</dbReference>
<accession>A0A4V5N9W3</accession>
<keyword evidence="2" id="KW-0472">Membrane</keyword>
<dbReference type="Proteomes" id="UP000310066">
    <property type="component" value="Unassembled WGS sequence"/>
</dbReference>
<comment type="caution">
    <text evidence="6">The sequence shown here is derived from an EMBL/GenBank/DDBJ whole genome shotgun (WGS) entry which is preliminary data.</text>
</comment>
<feature type="domain" description="Tag1-like fifth Ig-like" evidence="5">
    <location>
        <begin position="788"/>
        <end position="902"/>
    </location>
</feature>
<sequence length="927" mass="100422">MAADNEMRRDDEDRDDNRAPTERDPLLSAAADVEAHDGRSQPQGEASARHSLLTSLQGTSSGKGGKRRWPSIVALLLLCVLVILIIVFAFLAPSTVQQYAQQAAVFNPTSLSIDSFTSSGIRARVQGDFMMDASRVEKKPVRDLGRFFTYIAHMAESGESEVEVSLPEYGNVLLGTAHVPGVMVDIRNGHTMHVDVLSDLEAGDVDGIRRIANDWIEGRLGQLRVLGKATVPLKSGIVSLGKQKLQQEHLFANKDIPSIPAYKIKKLNVRDVELPNGGTGMAADVSLAVQNDYPVEFTAPPMVFSIFVDGCQKTDPYIKLADAETHEIHIQPKQQVELNVTGIAHHLPHILTQDCPGSNKSPLDTILGKYIHGEENTIYVQGSSSPQLHTPKWVTDLISDITVPVPLPGKTFGHLIKNFSLTDTHFSLPDPFAQPNTPAANPRISANVKALVALPEEMNFNLSVSRVRADATIFYHGKKLGKLDLHKWQEAHSHRVESKDMDSNDSSPMLMVQSAIRNAPIDITDDDLFTDVLQELLFGGKNVMMHLQADVDVAVDSALGELVVRRIPAEGQVPVKHARIPSVCSTYAEIPCSHVAISPGRGSNPGGSPSLPPSFRPKIFGLQIVDTSPTSLTLSALVNLTNPTNYSATLPYIDLQMLNNDSVIAHATARDLEIVPGPNENLYVEAVWDPLTLGGEVGGKVGREFLSQYISGWNTTITLRMHEGSIPSNPSLGRALGKFEVQIPTPSLGNAGRSVPDDPDDDEPDDPGDDDPLDSGHGDKKREKKERPGPHFISDATFHLLSSTATFTLSSPLRTTTLHITSINATAYHRGDAVGHIDYELPFAIPPVDNEGHGVESPRLPVEWSLGSVGYGAVRGALGGRLELGAFAEVGVRIGRWRERVWFRGGGDWGGGEALGRAGDGYYIAIG</sequence>
<feature type="transmembrane region" description="Helical" evidence="2">
    <location>
        <begin position="72"/>
        <end position="92"/>
    </location>
</feature>
<organism evidence="6 7">
    <name type="scientific">Friedmanniomyces endolithicus</name>
    <dbReference type="NCBI Taxonomy" id="329885"/>
    <lineage>
        <taxon>Eukaryota</taxon>
        <taxon>Fungi</taxon>
        <taxon>Dikarya</taxon>
        <taxon>Ascomycota</taxon>
        <taxon>Pezizomycotina</taxon>
        <taxon>Dothideomycetes</taxon>
        <taxon>Dothideomycetidae</taxon>
        <taxon>Mycosphaerellales</taxon>
        <taxon>Teratosphaeriaceae</taxon>
        <taxon>Friedmanniomyces</taxon>
    </lineage>
</organism>
<dbReference type="Pfam" id="PF26153">
    <property type="entry name" value="LEA-2L_5"/>
    <property type="match status" value="1"/>
</dbReference>
<dbReference type="InterPro" id="IPR059066">
    <property type="entry name" value="Ig_Tag1-like_5th"/>
</dbReference>
<dbReference type="Pfam" id="PF22786">
    <property type="entry name" value="Tag1_C"/>
    <property type="match status" value="1"/>
</dbReference>
<evidence type="ECO:0000256" key="1">
    <source>
        <dbReference type="SAM" id="MobiDB-lite"/>
    </source>
</evidence>
<dbReference type="Pfam" id="PF26174">
    <property type="entry name" value="LEA-2_1"/>
    <property type="match status" value="1"/>
</dbReference>
<evidence type="ECO:0000313" key="6">
    <source>
        <dbReference type="EMBL" id="TKA49139.1"/>
    </source>
</evidence>
<evidence type="ECO:0000256" key="2">
    <source>
        <dbReference type="SAM" id="Phobius"/>
    </source>
</evidence>
<evidence type="ECO:0000259" key="3">
    <source>
        <dbReference type="Pfam" id="PF22786"/>
    </source>
</evidence>
<feature type="region of interest" description="Disordered" evidence="1">
    <location>
        <begin position="745"/>
        <end position="792"/>
    </location>
</feature>
<dbReference type="InterPro" id="IPR046368">
    <property type="entry name" value="Tag1"/>
</dbReference>
<dbReference type="EMBL" id="NAJP01000002">
    <property type="protein sequence ID" value="TKA49139.1"/>
    <property type="molecule type" value="Genomic_DNA"/>
</dbReference>
<protein>
    <recommendedName>
        <fullName evidence="8">Late embryogenesis abundant protein LEA-2 subgroup domain-containing protein</fullName>
    </recommendedName>
</protein>
<feature type="compositionally biased region" description="Basic and acidic residues" evidence="1">
    <location>
        <begin position="774"/>
        <end position="789"/>
    </location>
</feature>
<dbReference type="PANTHER" id="PTHR35895:SF3">
    <property type="entry name" value="PRE-RRNA PROCESSING PROTEIN"/>
    <property type="match status" value="1"/>
</dbReference>
<feature type="region of interest" description="Disordered" evidence="1">
    <location>
        <begin position="1"/>
        <end position="50"/>
    </location>
</feature>
<feature type="compositionally biased region" description="Basic and acidic residues" evidence="1">
    <location>
        <begin position="1"/>
        <end position="25"/>
    </location>
</feature>
<dbReference type="Pfam" id="PF26150">
    <property type="entry name" value="LEA-2_4"/>
    <property type="match status" value="1"/>
</dbReference>
<evidence type="ECO:0000259" key="5">
    <source>
        <dbReference type="Pfam" id="PF26153"/>
    </source>
</evidence>
<gene>
    <name evidence="6" type="ORF">B0A54_01215</name>
</gene>
<keyword evidence="2" id="KW-1133">Transmembrane helix</keyword>
<proteinExistence type="predicted"/>
<evidence type="ECO:0008006" key="8">
    <source>
        <dbReference type="Google" id="ProtNLM"/>
    </source>
</evidence>
<name>A0A4V5N9W3_9PEZI</name>
<dbReference type="InterPro" id="IPR059065">
    <property type="entry name" value="Ig_Tag1-like_4th"/>
</dbReference>
<feature type="domain" description="Tag1-like fourth Ig-like" evidence="4">
    <location>
        <begin position="616"/>
        <end position="732"/>
    </location>
</feature>
<dbReference type="OrthoDB" id="5596576at2759"/>
<feature type="compositionally biased region" description="Acidic residues" evidence="1">
    <location>
        <begin position="757"/>
        <end position="773"/>
    </location>
</feature>
<evidence type="ECO:0000313" key="7">
    <source>
        <dbReference type="Proteomes" id="UP000310066"/>
    </source>
</evidence>
<reference evidence="6 7" key="1">
    <citation type="submission" date="2017-03" db="EMBL/GenBank/DDBJ databases">
        <title>Genomes of endolithic fungi from Antarctica.</title>
        <authorList>
            <person name="Coleine C."/>
            <person name="Masonjones S."/>
            <person name="Stajich J.E."/>
        </authorList>
    </citation>
    <scope>NUCLEOTIDE SEQUENCE [LARGE SCALE GENOMIC DNA]</scope>
    <source>
        <strain evidence="6 7">CCFEE 5311</strain>
    </source>
</reference>
<dbReference type="InterPro" id="IPR055011">
    <property type="entry name" value="Tag1_C"/>
</dbReference>
<dbReference type="PANTHER" id="PTHR35895">
    <property type="entry name" value="CHROMOSOME 16, WHOLE GENOME SHOTGUN SEQUENCE"/>
    <property type="match status" value="1"/>
</dbReference>
<keyword evidence="2" id="KW-0812">Transmembrane</keyword>
<feature type="domain" description="Tag1 C-terminal" evidence="3">
    <location>
        <begin position="458"/>
        <end position="576"/>
    </location>
</feature>
<dbReference type="AlphaFoldDB" id="A0A4V5N9W3"/>